<reference evidence="5 6" key="1">
    <citation type="submission" date="2016-01" db="EMBL/GenBank/DDBJ databases">
        <title>High potential of lignocellulose degradation of a new Verrucomicrobia species.</title>
        <authorList>
            <person name="Wang Y."/>
            <person name="Shi Y."/>
            <person name="Qiu Z."/>
            <person name="Liu S."/>
            <person name="Yang H."/>
        </authorList>
    </citation>
    <scope>NUCLEOTIDE SEQUENCE [LARGE SCALE GENOMIC DNA]</scope>
    <source>
        <strain evidence="5 6">TSB47</strain>
    </source>
</reference>
<dbReference type="Proteomes" id="UP000078486">
    <property type="component" value="Unassembled WGS sequence"/>
</dbReference>
<dbReference type="STRING" id="1184151.AW736_24240"/>
<dbReference type="CDD" id="cd01392">
    <property type="entry name" value="HTH_LacI"/>
    <property type="match status" value="1"/>
</dbReference>
<accession>A0A178IAT0</accession>
<dbReference type="Gene3D" id="1.10.260.40">
    <property type="entry name" value="lambda repressor-like DNA-binding domains"/>
    <property type="match status" value="1"/>
</dbReference>
<organism evidence="5 6">
    <name type="scientific">Termitidicoccus mucosus</name>
    <dbReference type="NCBI Taxonomy" id="1184151"/>
    <lineage>
        <taxon>Bacteria</taxon>
        <taxon>Pseudomonadati</taxon>
        <taxon>Verrucomicrobiota</taxon>
        <taxon>Opitutia</taxon>
        <taxon>Opitutales</taxon>
        <taxon>Opitutaceae</taxon>
        <taxon>Termitidicoccus</taxon>
    </lineage>
</organism>
<comment type="caution">
    <text evidence="5">The sequence shown here is derived from an EMBL/GenBank/DDBJ whole genome shotgun (WGS) entry which is preliminary data.</text>
</comment>
<dbReference type="PROSITE" id="PS00356">
    <property type="entry name" value="HTH_LACI_1"/>
    <property type="match status" value="1"/>
</dbReference>
<dbReference type="SUPFAM" id="SSF47413">
    <property type="entry name" value="lambda repressor-like DNA-binding domains"/>
    <property type="match status" value="1"/>
</dbReference>
<evidence type="ECO:0000256" key="1">
    <source>
        <dbReference type="ARBA" id="ARBA00023015"/>
    </source>
</evidence>
<dbReference type="PROSITE" id="PS50932">
    <property type="entry name" value="HTH_LACI_2"/>
    <property type="match status" value="1"/>
</dbReference>
<keyword evidence="1" id="KW-0805">Transcription regulation</keyword>
<dbReference type="PANTHER" id="PTHR30146:SF147">
    <property type="entry name" value="HTH-TYPE TRANSCRIPTIONAL REGULATOR DEGA"/>
    <property type="match status" value="1"/>
</dbReference>
<keyword evidence="6" id="KW-1185">Reference proteome</keyword>
<protein>
    <recommendedName>
        <fullName evidence="4">HTH lacI-type domain-containing protein</fullName>
    </recommendedName>
</protein>
<dbReference type="CDD" id="cd06267">
    <property type="entry name" value="PBP1_LacI_sugar_binding-like"/>
    <property type="match status" value="1"/>
</dbReference>
<name>A0A178IAT0_9BACT</name>
<dbReference type="InterPro" id="IPR010982">
    <property type="entry name" value="Lambda_DNA-bd_dom_sf"/>
</dbReference>
<dbReference type="GO" id="GO:0003700">
    <property type="term" value="F:DNA-binding transcription factor activity"/>
    <property type="evidence" value="ECO:0007669"/>
    <property type="project" value="TreeGrafter"/>
</dbReference>
<feature type="domain" description="HTH lacI-type" evidence="4">
    <location>
        <begin position="4"/>
        <end position="59"/>
    </location>
</feature>
<dbReference type="PANTHER" id="PTHR30146">
    <property type="entry name" value="LACI-RELATED TRANSCRIPTIONAL REPRESSOR"/>
    <property type="match status" value="1"/>
</dbReference>
<dbReference type="Pfam" id="PF13377">
    <property type="entry name" value="Peripla_BP_3"/>
    <property type="match status" value="1"/>
</dbReference>
<dbReference type="InterPro" id="IPR046335">
    <property type="entry name" value="LacI/GalR-like_sensor"/>
</dbReference>
<dbReference type="Gene3D" id="3.40.50.2300">
    <property type="match status" value="2"/>
</dbReference>
<sequence>MKEATILEVARLAKVSASTVSNVLNGKHDKMRPDTLERVMAAVAELGYAPNQMARGLKTGFVPIIGLIVPSVENPFWGAFARCVEHAAMARNCQVMLCNGERDLAREQLYAESMLSRGIRGVILGSSPLSMKHLAGLAKRGLKVVAFDRANIKEGDFEVDSVRVDNSQGTALAIGHLIKLGHRRIGFVSGPVNSSNRLDRLNAYRETLRAHGIKPNDKWEWLEAEPESDSENALAGRIGVKALLARRHPPTAFFGINDMTALGVIEGARELGLRVPQDVSVAGFDDIFLCRMSNPHLTTVRQPLPALTEAAVSLLLGRMSGTNTDAPAHINLPAELIERDSCGPV</sequence>
<dbReference type="AlphaFoldDB" id="A0A178IAT0"/>
<evidence type="ECO:0000256" key="2">
    <source>
        <dbReference type="ARBA" id="ARBA00023125"/>
    </source>
</evidence>
<evidence type="ECO:0000313" key="6">
    <source>
        <dbReference type="Proteomes" id="UP000078486"/>
    </source>
</evidence>
<proteinExistence type="predicted"/>
<gene>
    <name evidence="5" type="ORF">AW736_24240</name>
</gene>
<dbReference type="EMBL" id="LRRQ01000183">
    <property type="protein sequence ID" value="OAM87143.1"/>
    <property type="molecule type" value="Genomic_DNA"/>
</dbReference>
<dbReference type="SMART" id="SM00354">
    <property type="entry name" value="HTH_LACI"/>
    <property type="match status" value="1"/>
</dbReference>
<keyword evidence="2" id="KW-0238">DNA-binding</keyword>
<dbReference type="InterPro" id="IPR000843">
    <property type="entry name" value="HTH_LacI"/>
</dbReference>
<evidence type="ECO:0000259" key="4">
    <source>
        <dbReference type="PROSITE" id="PS50932"/>
    </source>
</evidence>
<dbReference type="InterPro" id="IPR028082">
    <property type="entry name" value="Peripla_BP_I"/>
</dbReference>
<dbReference type="GO" id="GO:0000976">
    <property type="term" value="F:transcription cis-regulatory region binding"/>
    <property type="evidence" value="ECO:0007669"/>
    <property type="project" value="TreeGrafter"/>
</dbReference>
<evidence type="ECO:0000256" key="3">
    <source>
        <dbReference type="ARBA" id="ARBA00023163"/>
    </source>
</evidence>
<dbReference type="SUPFAM" id="SSF53822">
    <property type="entry name" value="Periplasmic binding protein-like I"/>
    <property type="match status" value="1"/>
</dbReference>
<keyword evidence="3" id="KW-0804">Transcription</keyword>
<dbReference type="Pfam" id="PF00356">
    <property type="entry name" value="LacI"/>
    <property type="match status" value="1"/>
</dbReference>
<evidence type="ECO:0000313" key="5">
    <source>
        <dbReference type="EMBL" id="OAM87143.1"/>
    </source>
</evidence>